<dbReference type="AlphaFoldDB" id="B4GWB6"/>
<gene>
    <name evidence="1" type="primary">Dper\GL16477</name>
    <name evidence="1" type="ORF">Dper_GL16477</name>
</gene>
<accession>B4GWB6</accession>
<keyword evidence="2" id="KW-1185">Reference proteome</keyword>
<name>B4GWB6_DROPE</name>
<evidence type="ECO:0000313" key="1">
    <source>
        <dbReference type="EMBL" id="EDW27000.1"/>
    </source>
</evidence>
<dbReference type="HOGENOM" id="CLU_2148445_0_0_1"/>
<evidence type="ECO:0000313" key="2">
    <source>
        <dbReference type="Proteomes" id="UP000008744"/>
    </source>
</evidence>
<sequence>MDVMQRQTQAQTTKIGIPFVSGRVNHWQAADSCLWQDSIQRSSEHTKEVLRFAPSLSQMQMHDTGSAHDAAAVPAGSGGGNGNAYGMKGFLPWPRLSPRFACNTKAVSLAAD</sequence>
<dbReference type="EMBL" id="CH479194">
    <property type="protein sequence ID" value="EDW27000.1"/>
    <property type="molecule type" value="Genomic_DNA"/>
</dbReference>
<reference evidence="1 2" key="1">
    <citation type="journal article" date="2007" name="Nature">
        <title>Evolution of genes and genomes on the Drosophila phylogeny.</title>
        <authorList>
            <consortium name="Drosophila 12 Genomes Consortium"/>
            <person name="Clark A.G."/>
            <person name="Eisen M.B."/>
            <person name="Smith D.R."/>
            <person name="Bergman C.M."/>
            <person name="Oliver B."/>
            <person name="Markow T.A."/>
            <person name="Kaufman T.C."/>
            <person name="Kellis M."/>
            <person name="Gelbart W."/>
            <person name="Iyer V.N."/>
            <person name="Pollard D.A."/>
            <person name="Sackton T.B."/>
            <person name="Larracuente A.M."/>
            <person name="Singh N.D."/>
            <person name="Abad J.P."/>
            <person name="Abt D.N."/>
            <person name="Adryan B."/>
            <person name="Aguade M."/>
            <person name="Akashi H."/>
            <person name="Anderson W.W."/>
            <person name="Aquadro C.F."/>
            <person name="Ardell D.H."/>
            <person name="Arguello R."/>
            <person name="Artieri C.G."/>
            <person name="Barbash D.A."/>
            <person name="Barker D."/>
            <person name="Barsanti P."/>
            <person name="Batterham P."/>
            <person name="Batzoglou S."/>
            <person name="Begun D."/>
            <person name="Bhutkar A."/>
            <person name="Blanco E."/>
            <person name="Bosak S.A."/>
            <person name="Bradley R.K."/>
            <person name="Brand A.D."/>
            <person name="Brent M.R."/>
            <person name="Brooks A.N."/>
            <person name="Brown R.H."/>
            <person name="Butlin R.K."/>
            <person name="Caggese C."/>
            <person name="Calvi B.R."/>
            <person name="Bernardo de Carvalho A."/>
            <person name="Caspi A."/>
            <person name="Castrezana S."/>
            <person name="Celniker S.E."/>
            <person name="Chang J.L."/>
            <person name="Chapple C."/>
            <person name="Chatterji S."/>
            <person name="Chinwalla A."/>
            <person name="Civetta A."/>
            <person name="Clifton S.W."/>
            <person name="Comeron J.M."/>
            <person name="Costello J.C."/>
            <person name="Coyne J.A."/>
            <person name="Daub J."/>
            <person name="David R.G."/>
            <person name="Delcher A.L."/>
            <person name="Delehaunty K."/>
            <person name="Do C.B."/>
            <person name="Ebling H."/>
            <person name="Edwards K."/>
            <person name="Eickbush T."/>
            <person name="Evans J.D."/>
            <person name="Filipski A."/>
            <person name="Findeiss S."/>
            <person name="Freyhult E."/>
            <person name="Fulton L."/>
            <person name="Fulton R."/>
            <person name="Garcia A.C."/>
            <person name="Gardiner A."/>
            <person name="Garfield D.A."/>
            <person name="Garvin B.E."/>
            <person name="Gibson G."/>
            <person name="Gilbert D."/>
            <person name="Gnerre S."/>
            <person name="Godfrey J."/>
            <person name="Good R."/>
            <person name="Gotea V."/>
            <person name="Gravely B."/>
            <person name="Greenberg A.J."/>
            <person name="Griffiths-Jones S."/>
            <person name="Gross S."/>
            <person name="Guigo R."/>
            <person name="Gustafson E.A."/>
            <person name="Haerty W."/>
            <person name="Hahn M.W."/>
            <person name="Halligan D.L."/>
            <person name="Halpern A.L."/>
            <person name="Halter G.M."/>
            <person name="Han M.V."/>
            <person name="Heger A."/>
            <person name="Hillier L."/>
            <person name="Hinrichs A.S."/>
            <person name="Holmes I."/>
            <person name="Hoskins R.A."/>
            <person name="Hubisz M.J."/>
            <person name="Hultmark D."/>
            <person name="Huntley M.A."/>
            <person name="Jaffe D.B."/>
            <person name="Jagadeeshan S."/>
            <person name="Jeck W.R."/>
            <person name="Johnson J."/>
            <person name="Jones C.D."/>
            <person name="Jordan W.C."/>
            <person name="Karpen G.H."/>
            <person name="Kataoka E."/>
            <person name="Keightley P.D."/>
            <person name="Kheradpour P."/>
            <person name="Kirkness E.F."/>
            <person name="Koerich L.B."/>
            <person name="Kristiansen K."/>
            <person name="Kudrna D."/>
            <person name="Kulathinal R.J."/>
            <person name="Kumar S."/>
            <person name="Kwok R."/>
            <person name="Lander E."/>
            <person name="Langley C.H."/>
            <person name="Lapoint R."/>
            <person name="Lazzaro B.P."/>
            <person name="Lee S.J."/>
            <person name="Levesque L."/>
            <person name="Li R."/>
            <person name="Lin C.F."/>
            <person name="Lin M.F."/>
            <person name="Lindblad-Toh K."/>
            <person name="Llopart A."/>
            <person name="Long M."/>
            <person name="Low L."/>
            <person name="Lozovsky E."/>
            <person name="Lu J."/>
            <person name="Luo M."/>
            <person name="Machado C.A."/>
            <person name="Makalowski W."/>
            <person name="Marzo M."/>
            <person name="Matsuda M."/>
            <person name="Matzkin L."/>
            <person name="McAllister B."/>
            <person name="McBride C.S."/>
            <person name="McKernan B."/>
            <person name="McKernan K."/>
            <person name="Mendez-Lago M."/>
            <person name="Minx P."/>
            <person name="Mollenhauer M.U."/>
            <person name="Montooth K."/>
            <person name="Mount S.M."/>
            <person name="Mu X."/>
            <person name="Myers E."/>
            <person name="Negre B."/>
            <person name="Newfeld S."/>
            <person name="Nielsen R."/>
            <person name="Noor M.A."/>
            <person name="O'Grady P."/>
            <person name="Pachter L."/>
            <person name="Papaceit M."/>
            <person name="Parisi M.J."/>
            <person name="Parisi M."/>
            <person name="Parts L."/>
            <person name="Pedersen J.S."/>
            <person name="Pesole G."/>
            <person name="Phillippy A.M."/>
            <person name="Ponting C.P."/>
            <person name="Pop M."/>
            <person name="Porcelli D."/>
            <person name="Powell J.R."/>
            <person name="Prohaska S."/>
            <person name="Pruitt K."/>
            <person name="Puig M."/>
            <person name="Quesneville H."/>
            <person name="Ram K.R."/>
            <person name="Rand D."/>
            <person name="Rasmussen M.D."/>
            <person name="Reed L.K."/>
            <person name="Reenan R."/>
            <person name="Reily A."/>
            <person name="Remington K.A."/>
            <person name="Rieger T.T."/>
            <person name="Ritchie M.G."/>
            <person name="Robin C."/>
            <person name="Rogers Y.H."/>
            <person name="Rohde C."/>
            <person name="Rozas J."/>
            <person name="Rubenfield M.J."/>
            <person name="Ruiz A."/>
            <person name="Russo S."/>
            <person name="Salzberg S.L."/>
            <person name="Sanchez-Gracia A."/>
            <person name="Saranga D.J."/>
            <person name="Sato H."/>
            <person name="Schaeffer S.W."/>
            <person name="Schatz M.C."/>
            <person name="Schlenke T."/>
            <person name="Schwartz R."/>
            <person name="Segarra C."/>
            <person name="Singh R.S."/>
            <person name="Sirot L."/>
            <person name="Sirota M."/>
            <person name="Sisneros N.B."/>
            <person name="Smith C.D."/>
            <person name="Smith T.F."/>
            <person name="Spieth J."/>
            <person name="Stage D.E."/>
            <person name="Stark A."/>
            <person name="Stephan W."/>
            <person name="Strausberg R.L."/>
            <person name="Strempel S."/>
            <person name="Sturgill D."/>
            <person name="Sutton G."/>
            <person name="Sutton G.G."/>
            <person name="Tao W."/>
            <person name="Teichmann S."/>
            <person name="Tobari Y.N."/>
            <person name="Tomimura Y."/>
            <person name="Tsolas J.M."/>
            <person name="Valente V.L."/>
            <person name="Venter E."/>
            <person name="Venter J.C."/>
            <person name="Vicario S."/>
            <person name="Vieira F.G."/>
            <person name="Vilella A.J."/>
            <person name="Villasante A."/>
            <person name="Walenz B."/>
            <person name="Wang J."/>
            <person name="Wasserman M."/>
            <person name="Watts T."/>
            <person name="Wilson D."/>
            <person name="Wilson R.K."/>
            <person name="Wing R.A."/>
            <person name="Wolfner M.F."/>
            <person name="Wong A."/>
            <person name="Wong G.K."/>
            <person name="Wu C.I."/>
            <person name="Wu G."/>
            <person name="Yamamoto D."/>
            <person name="Yang H.P."/>
            <person name="Yang S.P."/>
            <person name="Yorke J.A."/>
            <person name="Yoshida K."/>
            <person name="Zdobnov E."/>
            <person name="Zhang P."/>
            <person name="Zhang Y."/>
            <person name="Zimin A.V."/>
            <person name="Baldwin J."/>
            <person name="Abdouelleil A."/>
            <person name="Abdulkadir J."/>
            <person name="Abebe A."/>
            <person name="Abera B."/>
            <person name="Abreu J."/>
            <person name="Acer S.C."/>
            <person name="Aftuck L."/>
            <person name="Alexander A."/>
            <person name="An P."/>
            <person name="Anderson E."/>
            <person name="Anderson S."/>
            <person name="Arachi H."/>
            <person name="Azer M."/>
            <person name="Bachantsang P."/>
            <person name="Barry A."/>
            <person name="Bayul T."/>
            <person name="Berlin A."/>
            <person name="Bessette D."/>
            <person name="Bloom T."/>
            <person name="Blye J."/>
            <person name="Boguslavskiy L."/>
            <person name="Bonnet C."/>
            <person name="Boukhgalter B."/>
            <person name="Bourzgui I."/>
            <person name="Brown A."/>
            <person name="Cahill P."/>
            <person name="Channer S."/>
            <person name="Cheshatsang Y."/>
            <person name="Chuda L."/>
            <person name="Citroen M."/>
            <person name="Collymore A."/>
            <person name="Cooke P."/>
            <person name="Costello M."/>
            <person name="D'Aco K."/>
            <person name="Daza R."/>
            <person name="De Haan G."/>
            <person name="DeGray S."/>
            <person name="DeMaso C."/>
            <person name="Dhargay N."/>
            <person name="Dooley K."/>
            <person name="Dooley E."/>
            <person name="Doricent M."/>
            <person name="Dorje P."/>
            <person name="Dorjee K."/>
            <person name="Dupes A."/>
            <person name="Elong R."/>
            <person name="Falk J."/>
            <person name="Farina A."/>
            <person name="Faro S."/>
            <person name="Ferguson D."/>
            <person name="Fisher S."/>
            <person name="Foley C.D."/>
            <person name="Franke A."/>
            <person name="Friedrich D."/>
            <person name="Gadbois L."/>
            <person name="Gearin G."/>
            <person name="Gearin C.R."/>
            <person name="Giannoukos G."/>
            <person name="Goode T."/>
            <person name="Graham J."/>
            <person name="Grandbois E."/>
            <person name="Grewal S."/>
            <person name="Gyaltsen K."/>
            <person name="Hafez N."/>
            <person name="Hagos B."/>
            <person name="Hall J."/>
            <person name="Henson C."/>
            <person name="Hollinger A."/>
            <person name="Honan T."/>
            <person name="Huard M.D."/>
            <person name="Hughes L."/>
            <person name="Hurhula B."/>
            <person name="Husby M.E."/>
            <person name="Kamat A."/>
            <person name="Kanga B."/>
            <person name="Kashin S."/>
            <person name="Khazanovich D."/>
            <person name="Kisner P."/>
            <person name="Lance K."/>
            <person name="Lara M."/>
            <person name="Lee W."/>
            <person name="Lennon N."/>
            <person name="Letendre F."/>
            <person name="LeVine R."/>
            <person name="Lipovsky A."/>
            <person name="Liu X."/>
            <person name="Liu J."/>
            <person name="Liu S."/>
            <person name="Lokyitsang T."/>
            <person name="Lokyitsang Y."/>
            <person name="Lubonja R."/>
            <person name="Lui A."/>
            <person name="MacDonald P."/>
            <person name="Magnisalis V."/>
            <person name="Maru K."/>
            <person name="Matthews C."/>
            <person name="McCusker W."/>
            <person name="McDonough S."/>
            <person name="Mehta T."/>
            <person name="Meldrim J."/>
            <person name="Meneus L."/>
            <person name="Mihai O."/>
            <person name="Mihalev A."/>
            <person name="Mihova T."/>
            <person name="Mittelman R."/>
            <person name="Mlenga V."/>
            <person name="Montmayeur A."/>
            <person name="Mulrain L."/>
            <person name="Navidi A."/>
            <person name="Naylor J."/>
            <person name="Negash T."/>
            <person name="Nguyen T."/>
            <person name="Nguyen N."/>
            <person name="Nicol R."/>
            <person name="Norbu C."/>
            <person name="Norbu N."/>
            <person name="Novod N."/>
            <person name="O'Neill B."/>
            <person name="Osman S."/>
            <person name="Markiewicz E."/>
            <person name="Oyono O.L."/>
            <person name="Patti C."/>
            <person name="Phunkhang P."/>
            <person name="Pierre F."/>
            <person name="Priest M."/>
            <person name="Raghuraman S."/>
            <person name="Rege F."/>
            <person name="Reyes R."/>
            <person name="Rise C."/>
            <person name="Rogov P."/>
            <person name="Ross K."/>
            <person name="Ryan E."/>
            <person name="Settipalli S."/>
            <person name="Shea T."/>
            <person name="Sherpa N."/>
            <person name="Shi L."/>
            <person name="Shih D."/>
            <person name="Sparrow T."/>
            <person name="Spaulding J."/>
            <person name="Stalker J."/>
            <person name="Stange-Thomann N."/>
            <person name="Stavropoulos S."/>
            <person name="Stone C."/>
            <person name="Strader C."/>
            <person name="Tesfaye S."/>
            <person name="Thomson T."/>
            <person name="Thoulutsang Y."/>
            <person name="Thoulutsang D."/>
            <person name="Topham K."/>
            <person name="Topping I."/>
            <person name="Tsamla T."/>
            <person name="Vassiliev H."/>
            <person name="Vo A."/>
            <person name="Wangchuk T."/>
            <person name="Wangdi T."/>
            <person name="Weiand M."/>
            <person name="Wilkinson J."/>
            <person name="Wilson A."/>
            <person name="Yadav S."/>
            <person name="Young G."/>
            <person name="Yu Q."/>
            <person name="Zembek L."/>
            <person name="Zhong D."/>
            <person name="Zimmer A."/>
            <person name="Zwirko Z."/>
            <person name="Jaffe D.B."/>
            <person name="Alvarez P."/>
            <person name="Brockman W."/>
            <person name="Butler J."/>
            <person name="Chin C."/>
            <person name="Gnerre S."/>
            <person name="Grabherr M."/>
            <person name="Kleber M."/>
            <person name="Mauceli E."/>
            <person name="MacCallum I."/>
        </authorList>
    </citation>
    <scope>NUCLEOTIDE SEQUENCE [LARGE SCALE GENOMIC DNA]</scope>
    <source>
        <strain evidence="2">MSH-3 / Tucson 14011-0111.49</strain>
    </source>
</reference>
<organism evidence="2">
    <name type="scientific">Drosophila persimilis</name>
    <name type="common">Fruit fly</name>
    <dbReference type="NCBI Taxonomy" id="7234"/>
    <lineage>
        <taxon>Eukaryota</taxon>
        <taxon>Metazoa</taxon>
        <taxon>Ecdysozoa</taxon>
        <taxon>Arthropoda</taxon>
        <taxon>Hexapoda</taxon>
        <taxon>Insecta</taxon>
        <taxon>Pterygota</taxon>
        <taxon>Neoptera</taxon>
        <taxon>Endopterygota</taxon>
        <taxon>Diptera</taxon>
        <taxon>Brachycera</taxon>
        <taxon>Muscomorpha</taxon>
        <taxon>Ephydroidea</taxon>
        <taxon>Drosophilidae</taxon>
        <taxon>Drosophila</taxon>
        <taxon>Sophophora</taxon>
    </lineage>
</organism>
<proteinExistence type="predicted"/>
<dbReference type="OMA" id="PRFACNT"/>
<dbReference type="Proteomes" id="UP000008744">
    <property type="component" value="Unassembled WGS sequence"/>
</dbReference>
<protein>
    <submittedName>
        <fullName evidence="1">GL16477</fullName>
    </submittedName>
</protein>